<reference evidence="8" key="1">
    <citation type="submission" date="2017-02" db="UniProtKB">
        <authorList>
            <consortium name="WormBaseParasite"/>
        </authorList>
    </citation>
    <scope>IDENTIFICATION</scope>
</reference>
<dbReference type="InterPro" id="IPR019819">
    <property type="entry name" value="Carboxylesterase_B_CS"/>
</dbReference>
<dbReference type="InterPro" id="IPR019826">
    <property type="entry name" value="Carboxylesterase_B_AS"/>
</dbReference>
<protein>
    <recommendedName>
        <fullName evidence="4">Carboxylic ester hydrolase</fullName>
        <ecNumber evidence="4">3.1.1.-</ecNumber>
    </recommendedName>
</protein>
<evidence type="ECO:0000313" key="8">
    <source>
        <dbReference type="WBParaSite" id="EVEC_0001021101-mRNA-1"/>
    </source>
</evidence>
<dbReference type="EMBL" id="UXUI01010138">
    <property type="protein sequence ID" value="VDD94805.1"/>
    <property type="molecule type" value="Genomic_DNA"/>
</dbReference>
<dbReference type="SUPFAM" id="SSF53474">
    <property type="entry name" value="alpha/beta-Hydrolases"/>
    <property type="match status" value="1"/>
</dbReference>
<dbReference type="ESTHER" id="entve-a0a0n4vhb0">
    <property type="family name" value="Carb_B_Nematoda"/>
</dbReference>
<dbReference type="STRING" id="51028.A0A0N4VHB0"/>
<name>A0A0N4VHB0_ENTVE</name>
<dbReference type="PANTHER" id="PTHR11559">
    <property type="entry name" value="CARBOXYLESTERASE"/>
    <property type="match status" value="1"/>
</dbReference>
<dbReference type="Gene3D" id="3.40.50.1820">
    <property type="entry name" value="alpha/beta hydrolase"/>
    <property type="match status" value="1"/>
</dbReference>
<gene>
    <name evidence="6" type="ORF">EVEC_LOCUS9556</name>
</gene>
<dbReference type="InterPro" id="IPR029058">
    <property type="entry name" value="AB_hydrolase_fold"/>
</dbReference>
<dbReference type="GO" id="GO:0052689">
    <property type="term" value="F:carboxylic ester hydrolase activity"/>
    <property type="evidence" value="ECO:0007669"/>
    <property type="project" value="UniProtKB-KW"/>
</dbReference>
<evidence type="ECO:0000256" key="2">
    <source>
        <dbReference type="ARBA" id="ARBA00022487"/>
    </source>
</evidence>
<dbReference type="Pfam" id="PF00135">
    <property type="entry name" value="COesterase"/>
    <property type="match status" value="1"/>
</dbReference>
<accession>A0A0N4VHB0</accession>
<dbReference type="Proteomes" id="UP000274131">
    <property type="component" value="Unassembled WGS sequence"/>
</dbReference>
<dbReference type="PROSITE" id="PS00941">
    <property type="entry name" value="CARBOXYLESTERASE_B_2"/>
    <property type="match status" value="1"/>
</dbReference>
<reference evidence="6 7" key="2">
    <citation type="submission" date="2018-10" db="EMBL/GenBank/DDBJ databases">
        <authorList>
            <consortium name="Pathogen Informatics"/>
        </authorList>
    </citation>
    <scope>NUCLEOTIDE SEQUENCE [LARGE SCALE GENOMIC DNA]</scope>
</reference>
<feature type="signal peptide" evidence="4">
    <location>
        <begin position="1"/>
        <end position="19"/>
    </location>
</feature>
<keyword evidence="2" id="KW-0719">Serine esterase</keyword>
<keyword evidence="7" id="KW-1185">Reference proteome</keyword>
<dbReference type="InterPro" id="IPR050309">
    <property type="entry name" value="Type-B_Carboxylest/Lipase"/>
</dbReference>
<dbReference type="OrthoDB" id="5854651at2759"/>
<evidence type="ECO:0000259" key="5">
    <source>
        <dbReference type="Pfam" id="PF00135"/>
    </source>
</evidence>
<evidence type="ECO:0000256" key="3">
    <source>
        <dbReference type="ARBA" id="ARBA00022801"/>
    </source>
</evidence>
<evidence type="ECO:0000313" key="6">
    <source>
        <dbReference type="EMBL" id="VDD94805.1"/>
    </source>
</evidence>
<sequence length="533" mass="60210">MYTRCVVICLITVTSYVCSLNLVVNTNYGPVQGFIHNAGNGINARIFLGIPFAKPPVDNLRFEKPMEPDKWIAPIKATKYRSACYPHDRLGIQTNPTLFSEDCLYLNIITPAHEGRGNIWSTNTDNREEFSKCTTTDCHESNANYAVMVWIHGGGYEIGSAWKYDYKQIAKNFISRNVIVVTIQYRLGFLGFFSTGTEVMPGNLGMWDQSAALKFVKENVAYFGGDPDRITVFGLSAGGSSASIQTLSPHSQAFFKNSIQMSGSSFAHWSRNEVVVGSSFELAKEIGCQTTKLNTIKSCLKNKTIEEFLDAADRTGAVSDEIYGMKYGPRVDNDFLPKDPETLVKEVPKKPTIIGITEMEAILFTLSPVANALTKLQVEPKNLTSYSREDLVNFIRNKVANEKDFGNQSGEVQSKIITFYADFKNEVVHKHKYWLRRYTELIGDIFFTVPARKEIELKIRENWPIWIYLSDYYSPALYDKDFAVKGATHGGEEAYMFDNFYMNRFAFDDNDSKVQSAILDSFTNFAKQRSTID</sequence>
<feature type="chain" id="PRO_5043073196" description="Carboxylic ester hydrolase" evidence="4">
    <location>
        <begin position="20"/>
        <end position="533"/>
    </location>
</feature>
<keyword evidence="4" id="KW-0732">Signal</keyword>
<comment type="similarity">
    <text evidence="1 4">Belongs to the type-B carboxylesterase/lipase family.</text>
</comment>
<evidence type="ECO:0000313" key="7">
    <source>
        <dbReference type="Proteomes" id="UP000274131"/>
    </source>
</evidence>
<proteinExistence type="inferred from homology"/>
<dbReference type="AlphaFoldDB" id="A0A0N4VHB0"/>
<dbReference type="InterPro" id="IPR002018">
    <property type="entry name" value="CarbesteraseB"/>
</dbReference>
<feature type="domain" description="Carboxylesterase type B" evidence="5">
    <location>
        <begin position="23"/>
        <end position="528"/>
    </location>
</feature>
<keyword evidence="3 4" id="KW-0378">Hydrolase</keyword>
<dbReference type="EC" id="3.1.1.-" evidence="4"/>
<dbReference type="WBParaSite" id="EVEC_0001021101-mRNA-1">
    <property type="protein sequence ID" value="EVEC_0001021101-mRNA-1"/>
    <property type="gene ID" value="EVEC_0001021101"/>
</dbReference>
<evidence type="ECO:0000256" key="1">
    <source>
        <dbReference type="ARBA" id="ARBA00005964"/>
    </source>
</evidence>
<dbReference type="PROSITE" id="PS00122">
    <property type="entry name" value="CARBOXYLESTERASE_B_1"/>
    <property type="match status" value="1"/>
</dbReference>
<evidence type="ECO:0000256" key="4">
    <source>
        <dbReference type="RuleBase" id="RU361235"/>
    </source>
</evidence>
<organism evidence="8">
    <name type="scientific">Enterobius vermicularis</name>
    <name type="common">Human pinworm</name>
    <dbReference type="NCBI Taxonomy" id="51028"/>
    <lineage>
        <taxon>Eukaryota</taxon>
        <taxon>Metazoa</taxon>
        <taxon>Ecdysozoa</taxon>
        <taxon>Nematoda</taxon>
        <taxon>Chromadorea</taxon>
        <taxon>Rhabditida</taxon>
        <taxon>Spirurina</taxon>
        <taxon>Oxyuridomorpha</taxon>
        <taxon>Oxyuroidea</taxon>
        <taxon>Oxyuridae</taxon>
        <taxon>Enterobius</taxon>
    </lineage>
</organism>